<feature type="signal peptide" evidence="1">
    <location>
        <begin position="1"/>
        <end position="18"/>
    </location>
</feature>
<accession>A0ABC9BW30</accession>
<dbReference type="AlphaFoldDB" id="A0ABC9BW30"/>
<evidence type="ECO:0000313" key="2">
    <source>
        <dbReference type="EMBL" id="CAL5008802.1"/>
    </source>
</evidence>
<dbReference type="Proteomes" id="UP001497457">
    <property type="component" value="Chromosome 27b"/>
</dbReference>
<dbReference type="PANTHER" id="PTHR34838">
    <property type="entry name" value="OS08G0142100 PROTEIN-RELATED"/>
    <property type="match status" value="1"/>
</dbReference>
<gene>
    <name evidence="2" type="ORF">URODEC1_LOCUS69191</name>
</gene>
<proteinExistence type="predicted"/>
<sequence length="181" mass="19491">MSLLVRILVALSVSFTVAACCEACGTALAPPAARGMYQLCLDTLREEDATAGSVDEAGEYAYRATWRALWAYLDTMGRAWHFLGGDAAAPLAAGEEEKAAYAFCVGGRYPETETALGRVLNRLPEHCGADIASEYKRALRDVEACRDRVATLPSSPLLAMVEADRDRTLLAYLLGKLIGVK</sequence>
<evidence type="ECO:0000256" key="1">
    <source>
        <dbReference type="SAM" id="SignalP"/>
    </source>
</evidence>
<keyword evidence="1" id="KW-0732">Signal</keyword>
<dbReference type="EMBL" id="OZ075137">
    <property type="protein sequence ID" value="CAL5008802.1"/>
    <property type="molecule type" value="Genomic_DNA"/>
</dbReference>
<organism evidence="2 3">
    <name type="scientific">Urochloa decumbens</name>
    <dbReference type="NCBI Taxonomy" id="240449"/>
    <lineage>
        <taxon>Eukaryota</taxon>
        <taxon>Viridiplantae</taxon>
        <taxon>Streptophyta</taxon>
        <taxon>Embryophyta</taxon>
        <taxon>Tracheophyta</taxon>
        <taxon>Spermatophyta</taxon>
        <taxon>Magnoliopsida</taxon>
        <taxon>Liliopsida</taxon>
        <taxon>Poales</taxon>
        <taxon>Poaceae</taxon>
        <taxon>PACMAD clade</taxon>
        <taxon>Panicoideae</taxon>
        <taxon>Panicodae</taxon>
        <taxon>Paniceae</taxon>
        <taxon>Melinidinae</taxon>
        <taxon>Urochloa</taxon>
    </lineage>
</organism>
<feature type="chain" id="PRO_5044816655" evidence="1">
    <location>
        <begin position="19"/>
        <end position="181"/>
    </location>
</feature>
<keyword evidence="3" id="KW-1185">Reference proteome</keyword>
<reference evidence="2" key="1">
    <citation type="submission" date="2024-10" db="EMBL/GenBank/DDBJ databases">
        <authorList>
            <person name="Ryan C."/>
        </authorList>
    </citation>
    <scope>NUCLEOTIDE SEQUENCE [LARGE SCALE GENOMIC DNA]</scope>
</reference>
<dbReference type="PROSITE" id="PS51257">
    <property type="entry name" value="PROKAR_LIPOPROTEIN"/>
    <property type="match status" value="1"/>
</dbReference>
<protein>
    <submittedName>
        <fullName evidence="2">Uncharacterized protein</fullName>
    </submittedName>
</protein>
<evidence type="ECO:0000313" key="3">
    <source>
        <dbReference type="Proteomes" id="UP001497457"/>
    </source>
</evidence>
<name>A0ABC9BW30_9POAL</name>
<dbReference type="PANTHER" id="PTHR34838:SF2">
    <property type="entry name" value="OS08G0142500 PROTEIN"/>
    <property type="match status" value="1"/>
</dbReference>